<sequence length="483" mass="50144">MSSLGPGAVIAGKYRLIGLLGKGAMGEVWRAEHVTLGAPVAIKLIDVDLLGSNGANENSEIVQRFFREAKAAAALRTPHVVQIQDHGYDGALPYIAMEMLEGETLEQRIERVRVLPPLVTTTIITHIARAVGKAHEAGIVHRDLKPSNVFLVRNDEDEIAKVLDFGIAKAIGGGVLGSQGGVSTRTGSVVGTPCYMSPEQALGNKTIDQRADLWALGVIAYECVTGIRPFDSEALGDLIVQICARPLPVPSAVAPVPDGFDHWFAKACSREPNERFQTAKELAESLRWILCPDQSGVWKLSQTHPSLPNIVMPHARVSAPGPEPSAFAKTSTPDPTTMTHRGLVSAVAPAQPAQKKTRPAVIVGAIAALVIGAATVGVLLSTKGPFATTDATDPSASPPSASPAAPPPAESVAAPTTASAAPEPAPLPSPSSAVSPTSEPAAATPSTAPTPSAAPSTTTRYPINKGGTTTKKSGTTKKPNWGI</sequence>
<feature type="compositionally biased region" description="Low complexity" evidence="6">
    <location>
        <begin position="410"/>
        <end position="422"/>
    </location>
</feature>
<comment type="caution">
    <text evidence="9">The sequence shown here is derived from an EMBL/GenBank/DDBJ whole genome shotgun (WGS) entry which is preliminary data.</text>
</comment>
<keyword evidence="10" id="KW-1185">Reference proteome</keyword>
<evidence type="ECO:0000256" key="7">
    <source>
        <dbReference type="SAM" id="Phobius"/>
    </source>
</evidence>
<protein>
    <submittedName>
        <fullName evidence="9">Serine/threonine protein kinase</fullName>
    </submittedName>
</protein>
<evidence type="ECO:0000256" key="2">
    <source>
        <dbReference type="ARBA" id="ARBA00022741"/>
    </source>
</evidence>
<feature type="compositionally biased region" description="Pro residues" evidence="6">
    <location>
        <begin position="396"/>
        <end position="409"/>
    </location>
</feature>
<dbReference type="OrthoDB" id="5516937at2"/>
<dbReference type="PROSITE" id="PS00108">
    <property type="entry name" value="PROTEIN_KINASE_ST"/>
    <property type="match status" value="1"/>
</dbReference>
<dbReference type="PANTHER" id="PTHR43289:SF6">
    <property type="entry name" value="SERINE_THREONINE-PROTEIN KINASE NEKL-3"/>
    <property type="match status" value="1"/>
</dbReference>
<dbReference type="Gene3D" id="3.30.200.20">
    <property type="entry name" value="Phosphorylase Kinase, domain 1"/>
    <property type="match status" value="1"/>
</dbReference>
<reference evidence="9 10" key="1">
    <citation type="submission" date="2019-04" db="EMBL/GenBank/DDBJ databases">
        <authorList>
            <person name="Li Y."/>
            <person name="Wang J."/>
        </authorList>
    </citation>
    <scope>NUCLEOTIDE SEQUENCE [LARGE SCALE GENOMIC DNA]</scope>
    <source>
        <strain evidence="9 10">DSM 14668</strain>
    </source>
</reference>
<dbReference type="Gene3D" id="1.10.510.10">
    <property type="entry name" value="Transferase(Phosphotransferase) domain 1"/>
    <property type="match status" value="1"/>
</dbReference>
<dbReference type="InterPro" id="IPR008271">
    <property type="entry name" value="Ser/Thr_kinase_AS"/>
</dbReference>
<proteinExistence type="predicted"/>
<keyword evidence="3 9" id="KW-0418">Kinase</keyword>
<dbReference type="SMART" id="SM00220">
    <property type="entry name" value="S_TKc"/>
    <property type="match status" value="1"/>
</dbReference>
<evidence type="ECO:0000256" key="4">
    <source>
        <dbReference type="ARBA" id="ARBA00022840"/>
    </source>
</evidence>
<keyword evidence="7" id="KW-1133">Transmembrane helix</keyword>
<dbReference type="PANTHER" id="PTHR43289">
    <property type="entry name" value="MITOGEN-ACTIVATED PROTEIN KINASE KINASE KINASE 20-RELATED"/>
    <property type="match status" value="1"/>
</dbReference>
<organism evidence="9 10">
    <name type="scientific">Polyangium fumosum</name>
    <dbReference type="NCBI Taxonomy" id="889272"/>
    <lineage>
        <taxon>Bacteria</taxon>
        <taxon>Pseudomonadati</taxon>
        <taxon>Myxococcota</taxon>
        <taxon>Polyangia</taxon>
        <taxon>Polyangiales</taxon>
        <taxon>Polyangiaceae</taxon>
        <taxon>Polyangium</taxon>
    </lineage>
</organism>
<dbReference type="PROSITE" id="PS00107">
    <property type="entry name" value="PROTEIN_KINASE_ATP"/>
    <property type="match status" value="1"/>
</dbReference>
<gene>
    <name evidence="9" type="ORF">E8A74_41120</name>
</gene>
<feature type="region of interest" description="Disordered" evidence="6">
    <location>
        <begin position="389"/>
        <end position="483"/>
    </location>
</feature>
<evidence type="ECO:0000256" key="6">
    <source>
        <dbReference type="SAM" id="MobiDB-lite"/>
    </source>
</evidence>
<dbReference type="AlphaFoldDB" id="A0A4U1IVA3"/>
<feature type="region of interest" description="Disordered" evidence="6">
    <location>
        <begin position="318"/>
        <end position="337"/>
    </location>
</feature>
<keyword evidence="1" id="KW-0808">Transferase</keyword>
<keyword evidence="2 5" id="KW-0547">Nucleotide-binding</keyword>
<evidence type="ECO:0000256" key="1">
    <source>
        <dbReference type="ARBA" id="ARBA00022679"/>
    </source>
</evidence>
<feature type="compositionally biased region" description="Polar residues" evidence="6">
    <location>
        <begin position="328"/>
        <end position="337"/>
    </location>
</feature>
<evidence type="ECO:0000313" key="10">
    <source>
        <dbReference type="Proteomes" id="UP000309215"/>
    </source>
</evidence>
<dbReference type="SUPFAM" id="SSF56112">
    <property type="entry name" value="Protein kinase-like (PK-like)"/>
    <property type="match status" value="1"/>
</dbReference>
<dbReference type="InterPro" id="IPR017441">
    <property type="entry name" value="Protein_kinase_ATP_BS"/>
</dbReference>
<dbReference type="GO" id="GO:0004674">
    <property type="term" value="F:protein serine/threonine kinase activity"/>
    <property type="evidence" value="ECO:0007669"/>
    <property type="project" value="UniProtKB-KW"/>
</dbReference>
<feature type="compositionally biased region" description="Low complexity" evidence="6">
    <location>
        <begin position="430"/>
        <end position="483"/>
    </location>
</feature>
<evidence type="ECO:0000313" key="9">
    <source>
        <dbReference type="EMBL" id="TKC98423.1"/>
    </source>
</evidence>
<keyword evidence="4 5" id="KW-0067">ATP-binding</keyword>
<dbReference type="PROSITE" id="PS50011">
    <property type="entry name" value="PROTEIN_KINASE_DOM"/>
    <property type="match status" value="1"/>
</dbReference>
<accession>A0A4U1IVA3</accession>
<keyword evidence="9" id="KW-0723">Serine/threonine-protein kinase</keyword>
<dbReference type="EMBL" id="SSMQ01000068">
    <property type="protein sequence ID" value="TKC98423.1"/>
    <property type="molecule type" value="Genomic_DNA"/>
</dbReference>
<dbReference type="InterPro" id="IPR000719">
    <property type="entry name" value="Prot_kinase_dom"/>
</dbReference>
<evidence type="ECO:0000256" key="5">
    <source>
        <dbReference type="PROSITE-ProRule" id="PRU10141"/>
    </source>
</evidence>
<dbReference type="Proteomes" id="UP000309215">
    <property type="component" value="Unassembled WGS sequence"/>
</dbReference>
<feature type="binding site" evidence="5">
    <location>
        <position position="43"/>
    </location>
    <ligand>
        <name>ATP</name>
        <dbReference type="ChEBI" id="CHEBI:30616"/>
    </ligand>
</feature>
<name>A0A4U1IVA3_9BACT</name>
<feature type="transmembrane region" description="Helical" evidence="7">
    <location>
        <begin position="360"/>
        <end position="380"/>
    </location>
</feature>
<keyword evidence="7" id="KW-0812">Transmembrane</keyword>
<dbReference type="InterPro" id="IPR011009">
    <property type="entry name" value="Kinase-like_dom_sf"/>
</dbReference>
<evidence type="ECO:0000256" key="3">
    <source>
        <dbReference type="ARBA" id="ARBA00022777"/>
    </source>
</evidence>
<dbReference type="CDD" id="cd14014">
    <property type="entry name" value="STKc_PknB_like"/>
    <property type="match status" value="1"/>
</dbReference>
<keyword evidence="7" id="KW-0472">Membrane</keyword>
<evidence type="ECO:0000259" key="8">
    <source>
        <dbReference type="PROSITE" id="PS50011"/>
    </source>
</evidence>
<dbReference type="GO" id="GO:0005524">
    <property type="term" value="F:ATP binding"/>
    <property type="evidence" value="ECO:0007669"/>
    <property type="project" value="UniProtKB-UniRule"/>
</dbReference>
<feature type="domain" description="Protein kinase" evidence="8">
    <location>
        <begin position="14"/>
        <end position="289"/>
    </location>
</feature>
<dbReference type="Pfam" id="PF00069">
    <property type="entry name" value="Pkinase"/>
    <property type="match status" value="1"/>
</dbReference>
<dbReference type="RefSeq" id="WP_136934599.1">
    <property type="nucleotide sequence ID" value="NZ_SSMQ01000068.1"/>
</dbReference>